<dbReference type="GO" id="GO:0080120">
    <property type="term" value="P:CAAX-box protein maturation"/>
    <property type="evidence" value="ECO:0007669"/>
    <property type="project" value="UniProtKB-ARBA"/>
</dbReference>
<feature type="transmembrane region" description="Helical" evidence="1">
    <location>
        <begin position="332"/>
        <end position="356"/>
    </location>
</feature>
<proteinExistence type="predicted"/>
<name>A0A1J0AFW9_9CYAN</name>
<dbReference type="OrthoDB" id="9782250at2"/>
<dbReference type="PANTHER" id="PTHR43592:SF15">
    <property type="entry name" value="CAAX AMINO TERMINAL PROTEASE FAMILY PROTEIN"/>
    <property type="match status" value="1"/>
</dbReference>
<dbReference type="PANTHER" id="PTHR43592">
    <property type="entry name" value="CAAX AMINO TERMINAL PROTEASE"/>
    <property type="match status" value="1"/>
</dbReference>
<evidence type="ECO:0000256" key="1">
    <source>
        <dbReference type="SAM" id="Phobius"/>
    </source>
</evidence>
<sequence length="477" mass="52316">MTTSIFPWRRWWLPFLTLAVAGVLALSFLSSWQQPQTQNPLQLRAVDVQLQASVWQGNPELTRWFSQSTLAQAEQVYRRQVQAGQKSLNPTELGQLAQLMGLGVIQAERGQVQAAQTTWQDVIQRIPPGELPQMAQVLQGLWGEPVLIYPEAEPLVVEYLSGWFAQVALLRLYGLQQREVEVAALVQEQQRLAEDAVNRLLVLVGLPLVGGTLGTILLLGLAVQWLLRGRQSLLGRGELPGWSVPWGGEVVLQVMVLWFVAFFGLGQVVLPLVVQLLGWGAWVHTPLGRALYVFISYASLIAAGVGILVVSLRGYQPLGNNWFNFRPRGRTWVWGVGGYLVAQPLVFLASWVNQALLQGRGGGNPLLPLLAQTQDPWVLAIFSLVIVVLAPLFEETIFRGFLLPSLTRNLPVGGAVVVSGAVFALAHLSVADVLPLTVLGMLLGFVYTRQRVLWAPILLHGLWNGGSLVALLVLGHG</sequence>
<feature type="transmembrane region" description="Helical" evidence="1">
    <location>
        <begin position="290"/>
        <end position="312"/>
    </location>
</feature>
<dbReference type="Pfam" id="PF02517">
    <property type="entry name" value="Rce1-like"/>
    <property type="match status" value="1"/>
</dbReference>
<organism evidence="3 4">
    <name type="scientific">Gloeomargarita lithophora Alchichica-D10</name>
    <dbReference type="NCBI Taxonomy" id="1188229"/>
    <lineage>
        <taxon>Bacteria</taxon>
        <taxon>Bacillati</taxon>
        <taxon>Cyanobacteriota</taxon>
        <taxon>Cyanophyceae</taxon>
        <taxon>Gloeomargaritales</taxon>
        <taxon>Gloeomargaritaceae</taxon>
        <taxon>Gloeomargarita</taxon>
    </lineage>
</organism>
<dbReference type="EMBL" id="CP017675">
    <property type="protein sequence ID" value="APB34836.1"/>
    <property type="molecule type" value="Genomic_DNA"/>
</dbReference>
<accession>A0A1J0AFW9</accession>
<feature type="transmembrane region" description="Helical" evidence="1">
    <location>
        <begin position="453"/>
        <end position="474"/>
    </location>
</feature>
<dbReference type="AlphaFoldDB" id="A0A1J0AFW9"/>
<dbReference type="STRING" id="1188229.GlitD10_2499"/>
<feature type="transmembrane region" description="Helical" evidence="1">
    <location>
        <begin position="248"/>
        <end position="270"/>
    </location>
</feature>
<protein>
    <submittedName>
        <fullName evidence="3">Abortive infection protein</fullName>
    </submittedName>
</protein>
<keyword evidence="1" id="KW-0472">Membrane</keyword>
<dbReference type="GO" id="GO:0004175">
    <property type="term" value="F:endopeptidase activity"/>
    <property type="evidence" value="ECO:0007669"/>
    <property type="project" value="UniProtKB-ARBA"/>
</dbReference>
<dbReference type="Proteomes" id="UP000180235">
    <property type="component" value="Chromosome"/>
</dbReference>
<evidence type="ECO:0000313" key="3">
    <source>
        <dbReference type="EMBL" id="APB34836.1"/>
    </source>
</evidence>
<feature type="transmembrane region" description="Helical" evidence="1">
    <location>
        <begin position="200"/>
        <end position="227"/>
    </location>
</feature>
<feature type="domain" description="CAAX prenyl protease 2/Lysostaphin resistance protein A-like" evidence="2">
    <location>
        <begin position="377"/>
        <end position="465"/>
    </location>
</feature>
<dbReference type="RefSeq" id="WP_084111770.1">
    <property type="nucleotide sequence ID" value="NZ_CP017675.1"/>
</dbReference>
<feature type="transmembrane region" description="Helical" evidence="1">
    <location>
        <begin position="376"/>
        <end position="393"/>
    </location>
</feature>
<evidence type="ECO:0000313" key="4">
    <source>
        <dbReference type="Proteomes" id="UP000180235"/>
    </source>
</evidence>
<keyword evidence="4" id="KW-1185">Reference proteome</keyword>
<feature type="transmembrane region" description="Helical" evidence="1">
    <location>
        <begin position="414"/>
        <end position="447"/>
    </location>
</feature>
<reference evidence="3 4" key="1">
    <citation type="submission" date="2016-10" db="EMBL/GenBank/DDBJ databases">
        <title>Description of Gloeomargarita lithophora gen. nov., sp. nov., a thylakoid-bearing basal-branching cyanobacterium with intracellular carbonates, and proposal for Gloeomargaritales ord. nov.</title>
        <authorList>
            <person name="Moreira D."/>
            <person name="Tavera R."/>
            <person name="Benzerara K."/>
            <person name="Skouri-Panet F."/>
            <person name="Couradeau E."/>
            <person name="Gerard E."/>
            <person name="Loussert C."/>
            <person name="Novelo E."/>
            <person name="Zivanovic Y."/>
            <person name="Lopez-Garcia P."/>
        </authorList>
    </citation>
    <scope>NUCLEOTIDE SEQUENCE [LARGE SCALE GENOMIC DNA]</scope>
    <source>
        <strain evidence="3 4">D10</strain>
    </source>
</reference>
<keyword evidence="1" id="KW-1133">Transmembrane helix</keyword>
<dbReference type="InterPro" id="IPR003675">
    <property type="entry name" value="Rce1/LyrA-like_dom"/>
</dbReference>
<dbReference type="KEGG" id="glt:GlitD10_2499"/>
<evidence type="ECO:0000259" key="2">
    <source>
        <dbReference type="Pfam" id="PF02517"/>
    </source>
</evidence>
<gene>
    <name evidence="3" type="ORF">GlitD10_2499</name>
</gene>
<keyword evidence="1" id="KW-0812">Transmembrane</keyword>